<evidence type="ECO:0000313" key="2">
    <source>
        <dbReference type="Proteomes" id="UP000271272"/>
    </source>
</evidence>
<reference evidence="1 2" key="1">
    <citation type="submission" date="2018-11" db="EMBL/GenBank/DDBJ databases">
        <title>Genomes From Bacteria Associated with the Canine Oral Cavity: a Test Case for Automated Genome-Based Taxonomic Assignment.</title>
        <authorList>
            <person name="Coil D.A."/>
            <person name="Jospin G."/>
            <person name="Darling A.E."/>
            <person name="Wallis C."/>
            <person name="Davis I.J."/>
            <person name="Harris S."/>
            <person name="Eisen J.A."/>
            <person name="Holcombe L.J."/>
            <person name="O'Flynn C."/>
        </authorList>
    </citation>
    <scope>NUCLEOTIDE SEQUENCE [LARGE SCALE GENOMIC DNA]</scope>
    <source>
        <strain evidence="1 2">OH5050</strain>
    </source>
</reference>
<sequence>MTTITPGEAWTLRWDGKELARAVVAQVHEGFVVAWPLTDATHPAYAPSLLVDDEHQPLGTAVWPTRPTGIGNHLLGSRIGTLLDEETVEILTDQMEDPEAELTILPLGVAPYDSEADERLLDEWTEYCFHTGAPERQRWLDTTHLDSSRSVAAALGLDVVQTRDYWDGVSPVTEAQVETLARETGISAEQLTRDDPYAGVVQRLASPEFKTAVEDRIQATGLGEEQVRTAARQEFALAARDDSPTRVDDKLRDALSRVGEPGQ</sequence>
<proteinExistence type="predicted"/>
<gene>
    <name evidence="1" type="ORF">EII10_11370</name>
</gene>
<dbReference type="RefSeq" id="WP_124934605.1">
    <property type="nucleotide sequence ID" value="NZ_RQZC01000027.1"/>
</dbReference>
<dbReference type="EMBL" id="RQZC01000027">
    <property type="protein sequence ID" value="RRD24454.1"/>
    <property type="molecule type" value="Genomic_DNA"/>
</dbReference>
<dbReference type="AlphaFoldDB" id="A0A3P1URD0"/>
<accession>A0A3P1URD0</accession>
<dbReference type="OrthoDB" id="4617042at2"/>
<comment type="caution">
    <text evidence="1">The sequence shown here is derived from an EMBL/GenBank/DDBJ whole genome shotgun (WGS) entry which is preliminary data.</text>
</comment>
<dbReference type="Proteomes" id="UP000271272">
    <property type="component" value="Unassembled WGS sequence"/>
</dbReference>
<organism evidence="1 2">
    <name type="scientific">Actinomyces bowdenii</name>
    <dbReference type="NCBI Taxonomy" id="131109"/>
    <lineage>
        <taxon>Bacteria</taxon>
        <taxon>Bacillati</taxon>
        <taxon>Actinomycetota</taxon>
        <taxon>Actinomycetes</taxon>
        <taxon>Actinomycetales</taxon>
        <taxon>Actinomycetaceae</taxon>
        <taxon>Actinomyces</taxon>
    </lineage>
</organism>
<name>A0A3P1URD0_9ACTO</name>
<keyword evidence="2" id="KW-1185">Reference proteome</keyword>
<protein>
    <submittedName>
        <fullName evidence="1">Uncharacterized protein</fullName>
    </submittedName>
</protein>
<evidence type="ECO:0000313" key="1">
    <source>
        <dbReference type="EMBL" id="RRD24454.1"/>
    </source>
</evidence>